<dbReference type="FunFam" id="3.40.50.2020:FF:000006">
    <property type="entry name" value="Hypoxanthine phosphoribosyltransferase"/>
    <property type="match status" value="1"/>
</dbReference>
<dbReference type="GO" id="GO:0004422">
    <property type="term" value="F:hypoxanthine phosphoribosyltransferase activity"/>
    <property type="evidence" value="ECO:0007669"/>
    <property type="project" value="InterPro"/>
</dbReference>
<evidence type="ECO:0000256" key="9">
    <source>
        <dbReference type="ARBA" id="ARBA00022723"/>
    </source>
</evidence>
<dbReference type="InterPro" id="IPR050408">
    <property type="entry name" value="HGPRT"/>
</dbReference>
<dbReference type="CDD" id="cd06223">
    <property type="entry name" value="PRTases_typeI"/>
    <property type="match status" value="1"/>
</dbReference>
<comment type="catalytic activity">
    <reaction evidence="14">
        <text>IMP + diphosphate = hypoxanthine + 5-phospho-alpha-D-ribose 1-diphosphate</text>
        <dbReference type="Rhea" id="RHEA:17973"/>
        <dbReference type="ChEBI" id="CHEBI:17368"/>
        <dbReference type="ChEBI" id="CHEBI:33019"/>
        <dbReference type="ChEBI" id="CHEBI:58017"/>
        <dbReference type="ChEBI" id="CHEBI:58053"/>
        <dbReference type="EC" id="2.4.2.8"/>
    </reaction>
    <physiologicalReaction direction="right-to-left" evidence="14">
        <dbReference type="Rhea" id="RHEA:17975"/>
    </physiologicalReaction>
</comment>
<keyword evidence="10 15" id="KW-0660">Purine salvage</keyword>
<evidence type="ECO:0000313" key="18">
    <source>
        <dbReference type="Proteomes" id="UP000553343"/>
    </source>
</evidence>
<dbReference type="GO" id="GO:0006166">
    <property type="term" value="P:purine ribonucleoside salvage"/>
    <property type="evidence" value="ECO:0007669"/>
    <property type="project" value="UniProtKB-KW"/>
</dbReference>
<keyword evidence="6 15" id="KW-0963">Cytoplasm</keyword>
<dbReference type="GO" id="GO:0006178">
    <property type="term" value="P:guanine salvage"/>
    <property type="evidence" value="ECO:0007669"/>
    <property type="project" value="TreeGrafter"/>
</dbReference>
<dbReference type="InterPro" id="IPR005904">
    <property type="entry name" value="Hxn_phspho_trans"/>
</dbReference>
<evidence type="ECO:0000256" key="14">
    <source>
        <dbReference type="ARBA" id="ARBA00049402"/>
    </source>
</evidence>
<evidence type="ECO:0000256" key="6">
    <source>
        <dbReference type="ARBA" id="ARBA00022490"/>
    </source>
</evidence>
<dbReference type="GO" id="GO:0005829">
    <property type="term" value="C:cytosol"/>
    <property type="evidence" value="ECO:0007669"/>
    <property type="project" value="TreeGrafter"/>
</dbReference>
<dbReference type="GO" id="GO:0000166">
    <property type="term" value="F:nucleotide binding"/>
    <property type="evidence" value="ECO:0007669"/>
    <property type="project" value="UniProtKB-KW"/>
</dbReference>
<dbReference type="GO" id="GO:0052657">
    <property type="term" value="F:guanine phosphoribosyltransferase activity"/>
    <property type="evidence" value="ECO:0007669"/>
    <property type="project" value="UniProtKB-ARBA"/>
</dbReference>
<evidence type="ECO:0000256" key="12">
    <source>
        <dbReference type="ARBA" id="ARBA00022842"/>
    </source>
</evidence>
<keyword evidence="11 15" id="KW-0547">Nucleotide-binding</keyword>
<evidence type="ECO:0000256" key="7">
    <source>
        <dbReference type="ARBA" id="ARBA00022676"/>
    </source>
</evidence>
<proteinExistence type="inferred from homology"/>
<evidence type="ECO:0000313" key="17">
    <source>
        <dbReference type="EMBL" id="NWH06081.1"/>
    </source>
</evidence>
<dbReference type="Proteomes" id="UP000553343">
    <property type="component" value="Unassembled WGS sequence"/>
</dbReference>
<evidence type="ECO:0000256" key="5">
    <source>
        <dbReference type="ARBA" id="ARBA00011895"/>
    </source>
</evidence>
<evidence type="ECO:0000256" key="15">
    <source>
        <dbReference type="RuleBase" id="RU364099"/>
    </source>
</evidence>
<keyword evidence="12 15" id="KW-0460">Magnesium</keyword>
<keyword evidence="18" id="KW-1185">Reference proteome</keyword>
<comment type="cofactor">
    <cofactor evidence="1 15">
        <name>Mg(2+)</name>
        <dbReference type="ChEBI" id="CHEBI:18420"/>
    </cofactor>
</comment>
<name>A0A850T4R8_9BACT</name>
<evidence type="ECO:0000256" key="10">
    <source>
        <dbReference type="ARBA" id="ARBA00022726"/>
    </source>
</evidence>
<dbReference type="GO" id="GO:0032264">
    <property type="term" value="P:IMP salvage"/>
    <property type="evidence" value="ECO:0007669"/>
    <property type="project" value="UniProtKB-UniPathway"/>
</dbReference>
<evidence type="ECO:0000256" key="8">
    <source>
        <dbReference type="ARBA" id="ARBA00022679"/>
    </source>
</evidence>
<organism evidence="17 18">
    <name type="scientific">Desulfobacter latus</name>
    <dbReference type="NCBI Taxonomy" id="2292"/>
    <lineage>
        <taxon>Bacteria</taxon>
        <taxon>Pseudomonadati</taxon>
        <taxon>Thermodesulfobacteriota</taxon>
        <taxon>Desulfobacteria</taxon>
        <taxon>Desulfobacterales</taxon>
        <taxon>Desulfobacteraceae</taxon>
        <taxon>Desulfobacter</taxon>
    </lineage>
</organism>
<dbReference type="InterPro" id="IPR029057">
    <property type="entry name" value="PRTase-like"/>
</dbReference>
<dbReference type="PANTHER" id="PTHR43340:SF1">
    <property type="entry name" value="HYPOXANTHINE PHOSPHORIBOSYLTRANSFERASE"/>
    <property type="match status" value="1"/>
</dbReference>
<comment type="caution">
    <text evidence="17">The sequence shown here is derived from an EMBL/GenBank/DDBJ whole genome shotgun (WGS) entry which is preliminary data.</text>
</comment>
<dbReference type="SUPFAM" id="SSF53271">
    <property type="entry name" value="PRTase-like"/>
    <property type="match status" value="1"/>
</dbReference>
<comment type="pathway">
    <text evidence="3 15">Purine metabolism; IMP biosynthesis via salvage pathway; IMP from hypoxanthine: step 1/1.</text>
</comment>
<comment type="subcellular location">
    <subcellularLocation>
        <location evidence="2 15">Cytoplasm</location>
    </subcellularLocation>
</comment>
<evidence type="ECO:0000256" key="4">
    <source>
        <dbReference type="ARBA" id="ARBA00008391"/>
    </source>
</evidence>
<comment type="catalytic activity">
    <reaction evidence="13">
        <text>GMP + diphosphate = guanine + 5-phospho-alpha-D-ribose 1-diphosphate</text>
        <dbReference type="Rhea" id="RHEA:25424"/>
        <dbReference type="ChEBI" id="CHEBI:16235"/>
        <dbReference type="ChEBI" id="CHEBI:33019"/>
        <dbReference type="ChEBI" id="CHEBI:58017"/>
        <dbReference type="ChEBI" id="CHEBI:58115"/>
        <dbReference type="EC" id="2.4.2.8"/>
    </reaction>
    <physiologicalReaction direction="right-to-left" evidence="13">
        <dbReference type="Rhea" id="RHEA:25426"/>
    </physiologicalReaction>
</comment>
<evidence type="ECO:0000256" key="11">
    <source>
        <dbReference type="ARBA" id="ARBA00022741"/>
    </source>
</evidence>
<dbReference type="UniPathway" id="UPA00591">
    <property type="reaction ID" value="UER00648"/>
</dbReference>
<dbReference type="PANTHER" id="PTHR43340">
    <property type="entry name" value="HYPOXANTHINE-GUANINE PHOSPHORIBOSYLTRANSFERASE"/>
    <property type="match status" value="1"/>
</dbReference>
<dbReference type="Pfam" id="PF00156">
    <property type="entry name" value="Pribosyltran"/>
    <property type="match status" value="1"/>
</dbReference>
<dbReference type="NCBIfam" id="TIGR01203">
    <property type="entry name" value="HGPRTase"/>
    <property type="match status" value="1"/>
</dbReference>
<dbReference type="Gene3D" id="3.40.50.2020">
    <property type="match status" value="1"/>
</dbReference>
<reference evidence="17 18" key="1">
    <citation type="submission" date="2020-06" db="EMBL/GenBank/DDBJ databases">
        <title>High-quality draft genome of sulfate reducer Desulfobacter latus type strain AcrS2 isolated from marine sediment.</title>
        <authorList>
            <person name="Hoppe M."/>
            <person name="Larsen C.K."/>
            <person name="Marshall I.P.G."/>
            <person name="Schramm A."/>
            <person name="Marietou A.G."/>
        </authorList>
    </citation>
    <scope>NUCLEOTIDE SEQUENCE [LARGE SCALE GENOMIC DNA]</scope>
    <source>
        <strain evidence="17 18">AcRS2</strain>
    </source>
</reference>
<dbReference type="GO" id="GO:0032263">
    <property type="term" value="P:GMP salvage"/>
    <property type="evidence" value="ECO:0007669"/>
    <property type="project" value="TreeGrafter"/>
</dbReference>
<dbReference type="GO" id="GO:0000287">
    <property type="term" value="F:magnesium ion binding"/>
    <property type="evidence" value="ECO:0007669"/>
    <property type="project" value="TreeGrafter"/>
</dbReference>
<keyword evidence="7 15" id="KW-0328">Glycosyltransferase</keyword>
<dbReference type="RefSeq" id="WP_178367535.1">
    <property type="nucleotide sequence ID" value="NZ_JACADJ010000058.1"/>
</dbReference>
<evidence type="ECO:0000259" key="16">
    <source>
        <dbReference type="Pfam" id="PF00156"/>
    </source>
</evidence>
<evidence type="ECO:0000256" key="13">
    <source>
        <dbReference type="ARBA" id="ARBA00048811"/>
    </source>
</evidence>
<evidence type="ECO:0000256" key="3">
    <source>
        <dbReference type="ARBA" id="ARBA00004669"/>
    </source>
</evidence>
<dbReference type="InterPro" id="IPR000836">
    <property type="entry name" value="PRTase_dom"/>
</dbReference>
<dbReference type="GO" id="GO:0046100">
    <property type="term" value="P:hypoxanthine metabolic process"/>
    <property type="evidence" value="ECO:0007669"/>
    <property type="project" value="TreeGrafter"/>
</dbReference>
<comment type="similarity">
    <text evidence="4 15">Belongs to the purine/pyrimidine phosphoribosyltransferase family.</text>
</comment>
<keyword evidence="9 15" id="KW-0479">Metal-binding</keyword>
<dbReference type="AlphaFoldDB" id="A0A850T4R8"/>
<keyword evidence="8 15" id="KW-0808">Transferase</keyword>
<dbReference type="EMBL" id="JACADJ010000058">
    <property type="protein sequence ID" value="NWH06081.1"/>
    <property type="molecule type" value="Genomic_DNA"/>
</dbReference>
<evidence type="ECO:0000256" key="2">
    <source>
        <dbReference type="ARBA" id="ARBA00004496"/>
    </source>
</evidence>
<sequence>MPELIPLISQQEIKEKIREIGQNITRDYKGLDLVVVGVLKGAFVFLADLVRQISIDHEIDLLGASSYEGTSSTGQIVFTKRPDLELKGRDVLLVEDIVDTGRTLAKTVESMQLLNPRSIKICALIDKTERREAQINVDYSCFCIDGGFIVGYGLDYNEKYRNLPAIFNLKL</sequence>
<evidence type="ECO:0000256" key="1">
    <source>
        <dbReference type="ARBA" id="ARBA00001946"/>
    </source>
</evidence>
<accession>A0A850T4R8</accession>
<feature type="domain" description="Phosphoribosyltransferase" evidence="16">
    <location>
        <begin position="10"/>
        <end position="156"/>
    </location>
</feature>
<gene>
    <name evidence="17" type="primary">hpt</name>
    <name evidence="17" type="ORF">HXW94_13985</name>
</gene>
<dbReference type="EC" id="2.4.2.8" evidence="5 15"/>
<protein>
    <recommendedName>
        <fullName evidence="5 15">Hypoxanthine phosphoribosyltransferase</fullName>
        <ecNumber evidence="5 15">2.4.2.8</ecNumber>
    </recommendedName>
</protein>